<proteinExistence type="predicted"/>
<evidence type="ECO:0008006" key="3">
    <source>
        <dbReference type="Google" id="ProtNLM"/>
    </source>
</evidence>
<gene>
    <name evidence="1" type="ORF">CONCODRAFT_70477</name>
</gene>
<dbReference type="AlphaFoldDB" id="A0A137P6X9"/>
<protein>
    <recommendedName>
        <fullName evidence="3">F-box domain-containing protein</fullName>
    </recommendedName>
</protein>
<dbReference type="InterPro" id="IPR032675">
    <property type="entry name" value="LRR_dom_sf"/>
</dbReference>
<evidence type="ECO:0000313" key="1">
    <source>
        <dbReference type="EMBL" id="KXN70681.1"/>
    </source>
</evidence>
<keyword evidence="2" id="KW-1185">Reference proteome</keyword>
<accession>A0A137P6X9</accession>
<dbReference type="SUPFAM" id="SSF52047">
    <property type="entry name" value="RNI-like"/>
    <property type="match status" value="1"/>
</dbReference>
<dbReference type="Proteomes" id="UP000070444">
    <property type="component" value="Unassembled WGS sequence"/>
</dbReference>
<dbReference type="Gene3D" id="3.80.10.10">
    <property type="entry name" value="Ribonuclease Inhibitor"/>
    <property type="match status" value="1"/>
</dbReference>
<name>A0A137P6X9_CONC2</name>
<sequence length="433" mass="50585">MTKINWELIFINNSEFKGYLNSCDIMEMSKLSKLVRLKLKSGLFENITIGHTIDDFIVNEYSKLNSVPSCNADLSNLSVKEYIPLFRKYIQNIIPYIKRINIISGASHYQLLEVSNQLARISILSIYQTRISLSAFQSAINKFQYLESLSIKKTSFIIYKNEKDSVNNIKLPSSLKYLNWSLSKSYIVTLERDPQLIKYSYGRTLIEGSYILIQPEHFSNLVKYSSDLSHPDMDKELASLNPNLVSISLNIFLLTREKVSILKSLQSIKKLELSITQVYCDKQFFNFNFPNLTHLCFHYAARKNWPILVNVILSSPNLSEFNIGTKSYTNCNIFELINIIKKLKKLTIRPDYTEELDFKDFKSNSNLNYLEIWYRCDINSVLDELAKFTNLNQIAFKSKFFDKDYLSSISQENTSNRWRIINTQEFIKYYKLT</sequence>
<evidence type="ECO:0000313" key="2">
    <source>
        <dbReference type="Proteomes" id="UP000070444"/>
    </source>
</evidence>
<organism evidence="1 2">
    <name type="scientific">Conidiobolus coronatus (strain ATCC 28846 / CBS 209.66 / NRRL 28638)</name>
    <name type="common">Delacroixia coronata</name>
    <dbReference type="NCBI Taxonomy" id="796925"/>
    <lineage>
        <taxon>Eukaryota</taxon>
        <taxon>Fungi</taxon>
        <taxon>Fungi incertae sedis</taxon>
        <taxon>Zoopagomycota</taxon>
        <taxon>Entomophthoromycotina</taxon>
        <taxon>Entomophthoromycetes</taxon>
        <taxon>Entomophthorales</taxon>
        <taxon>Ancylistaceae</taxon>
        <taxon>Conidiobolus</taxon>
    </lineage>
</organism>
<dbReference type="EMBL" id="KQ964496">
    <property type="protein sequence ID" value="KXN70681.1"/>
    <property type="molecule type" value="Genomic_DNA"/>
</dbReference>
<reference evidence="1 2" key="1">
    <citation type="journal article" date="2015" name="Genome Biol. Evol.">
        <title>Phylogenomic analyses indicate that early fungi evolved digesting cell walls of algal ancestors of land plants.</title>
        <authorList>
            <person name="Chang Y."/>
            <person name="Wang S."/>
            <person name="Sekimoto S."/>
            <person name="Aerts A.L."/>
            <person name="Choi C."/>
            <person name="Clum A."/>
            <person name="LaButti K.M."/>
            <person name="Lindquist E.A."/>
            <person name="Yee Ngan C."/>
            <person name="Ohm R.A."/>
            <person name="Salamov A.A."/>
            <person name="Grigoriev I.V."/>
            <person name="Spatafora J.W."/>
            <person name="Berbee M.L."/>
        </authorList>
    </citation>
    <scope>NUCLEOTIDE SEQUENCE [LARGE SCALE GENOMIC DNA]</scope>
    <source>
        <strain evidence="1 2">NRRL 28638</strain>
    </source>
</reference>